<accession>A0A8C5R125</accession>
<dbReference type="Pfam" id="PF13679">
    <property type="entry name" value="Methyltransf_32"/>
    <property type="match status" value="1"/>
</dbReference>
<dbReference type="InterPro" id="IPR029063">
    <property type="entry name" value="SAM-dependent_MTases_sf"/>
</dbReference>
<dbReference type="AlphaFoldDB" id="A0A8C5R125"/>
<dbReference type="GO" id="GO:0000179">
    <property type="term" value="F:rRNA (adenine-N6,N6-)-dimethyltransferase activity"/>
    <property type="evidence" value="ECO:0007669"/>
    <property type="project" value="InterPro"/>
</dbReference>
<gene>
    <name evidence="2" type="primary">METTL25B</name>
</gene>
<dbReference type="PANTHER" id="PTHR12496">
    <property type="entry name" value="CGI-41 METHYLTRANSFERASE"/>
    <property type="match status" value="1"/>
</dbReference>
<evidence type="ECO:0000313" key="3">
    <source>
        <dbReference type="Proteomes" id="UP000694569"/>
    </source>
</evidence>
<dbReference type="InterPro" id="IPR020596">
    <property type="entry name" value="rRNA_Ade_Mease_Trfase_CS"/>
</dbReference>
<protein>
    <submittedName>
        <fullName evidence="2">Methyltransferase like 25B</fullName>
    </submittedName>
</protein>
<organism evidence="2 3">
    <name type="scientific">Leptobrachium leishanense</name>
    <name type="common">Leishan spiny toad</name>
    <dbReference type="NCBI Taxonomy" id="445787"/>
    <lineage>
        <taxon>Eukaryota</taxon>
        <taxon>Metazoa</taxon>
        <taxon>Chordata</taxon>
        <taxon>Craniata</taxon>
        <taxon>Vertebrata</taxon>
        <taxon>Euteleostomi</taxon>
        <taxon>Amphibia</taxon>
        <taxon>Batrachia</taxon>
        <taxon>Anura</taxon>
        <taxon>Pelobatoidea</taxon>
        <taxon>Megophryidae</taxon>
        <taxon>Leptobrachium</taxon>
    </lineage>
</organism>
<dbReference type="InterPro" id="IPR052220">
    <property type="entry name" value="METTL25"/>
</dbReference>
<dbReference type="InterPro" id="IPR025714">
    <property type="entry name" value="Methyltranfer_dom"/>
</dbReference>
<name>A0A8C5R125_9ANUR</name>
<dbReference type="SUPFAM" id="SSF53335">
    <property type="entry name" value="S-adenosyl-L-methionine-dependent methyltransferases"/>
    <property type="match status" value="1"/>
</dbReference>
<dbReference type="CDD" id="cd02440">
    <property type="entry name" value="AdoMet_MTases"/>
    <property type="match status" value="1"/>
</dbReference>
<dbReference type="PROSITE" id="PS01131">
    <property type="entry name" value="RRNA_A_DIMETH"/>
    <property type="match status" value="1"/>
</dbReference>
<dbReference type="PANTHER" id="PTHR12496:SF2">
    <property type="entry name" value="METHYLTRANSFERASE-LIKE PROTEIN 25B"/>
    <property type="match status" value="1"/>
</dbReference>
<evidence type="ECO:0000313" key="2">
    <source>
        <dbReference type="Ensembl" id="ENSLLEP00000046130.1"/>
    </source>
</evidence>
<dbReference type="GeneTree" id="ENSGT00530000063745"/>
<reference evidence="2" key="2">
    <citation type="submission" date="2025-09" db="UniProtKB">
        <authorList>
            <consortium name="Ensembl"/>
        </authorList>
    </citation>
    <scope>IDENTIFICATION</scope>
</reference>
<proteinExistence type="predicted"/>
<feature type="domain" description="Methyltransferase" evidence="1">
    <location>
        <begin position="137"/>
        <end position="389"/>
    </location>
</feature>
<dbReference type="Proteomes" id="UP000694569">
    <property type="component" value="Unplaced"/>
</dbReference>
<dbReference type="Ensembl" id="ENSLLET00000047967.1">
    <property type="protein sequence ID" value="ENSLLEP00000046130.1"/>
    <property type="gene ID" value="ENSLLEG00000029256.1"/>
</dbReference>
<reference evidence="2" key="1">
    <citation type="submission" date="2025-08" db="UniProtKB">
        <authorList>
            <consortium name="Ensembl"/>
        </authorList>
    </citation>
    <scope>IDENTIFICATION</scope>
</reference>
<keyword evidence="3" id="KW-1185">Reference proteome</keyword>
<dbReference type="OrthoDB" id="5875367at2759"/>
<dbReference type="Gene3D" id="3.40.50.150">
    <property type="entry name" value="Vaccinia Virus protein VP39"/>
    <property type="match status" value="1"/>
</dbReference>
<evidence type="ECO:0000259" key="1">
    <source>
        <dbReference type="Pfam" id="PF13679"/>
    </source>
</evidence>
<sequence length="594" mass="66599">MSRVQPSTLSLEQMQQLAADITQVLSLYGFITDSYIIEFFTDRLWETLPVSWRGALSNLSSSQIADQLLCNTTDVCYRSVWPLSLLALKVTAHALRFPRNPRSEARKVTSKKPQEFLENHCQSSLLDPLFRKHVKPKKQHEIRQLGKLVKKLSDVTVCDQVVDIGSGQGHLSRFLSFGQGLSVTAVEADEHLVTMARKFDQHLMYMLYKEAQRLVKSDASDPSKIIPANPPKHVLAWVNPKASWEELLMNLDDRVSVVEDKGDRREPTCHAADLENNSPLIKGENEQTEEFSRRRIDTTDSSFTAGGDAGCDVFGSERKGSDSSVKSASYSHHTVNNPQPCGLSHCKNLVLTGLHACGDLSVAMLRHFVRCPNVVGITSVACCYMKLSTEEVPDPPGVLFPSQSHDKMHTEYGYPLSSWVAQLQGHKLSYKAREVACHAIEDYIERLRTDCSILRIHSYRAVLETVIRSIDPTMKRAGVQTIKKAYELTFTEYAQRGLERVGLNPQTPICEESVQDMLAQQQNVVAFFSLALLLAPLVETLILLDRMIFVRQEGFHCDLIALFKPHFSPRNLVLVAAKADTLPGELLQDIQSIL</sequence>